<name>A0A9W8WQ51_9PLEO</name>
<organism evidence="6 7">
    <name type="scientific">Didymella glomerata</name>
    <dbReference type="NCBI Taxonomy" id="749621"/>
    <lineage>
        <taxon>Eukaryota</taxon>
        <taxon>Fungi</taxon>
        <taxon>Dikarya</taxon>
        <taxon>Ascomycota</taxon>
        <taxon>Pezizomycotina</taxon>
        <taxon>Dothideomycetes</taxon>
        <taxon>Pleosporomycetidae</taxon>
        <taxon>Pleosporales</taxon>
        <taxon>Pleosporineae</taxon>
        <taxon>Didymellaceae</taxon>
        <taxon>Didymella</taxon>
    </lineage>
</organism>
<evidence type="ECO:0000256" key="2">
    <source>
        <dbReference type="ARBA" id="ARBA00010617"/>
    </source>
</evidence>
<dbReference type="InterPro" id="IPR050121">
    <property type="entry name" value="Cytochrome_P450_monoxygenase"/>
</dbReference>
<evidence type="ECO:0008006" key="8">
    <source>
        <dbReference type="Google" id="ProtNLM"/>
    </source>
</evidence>
<dbReference type="OrthoDB" id="1470350at2759"/>
<dbReference type="SUPFAM" id="SSF48264">
    <property type="entry name" value="Cytochrome P450"/>
    <property type="match status" value="1"/>
</dbReference>
<dbReference type="GO" id="GO:0016705">
    <property type="term" value="F:oxidoreductase activity, acting on paired donors, with incorporation or reduction of molecular oxygen"/>
    <property type="evidence" value="ECO:0007669"/>
    <property type="project" value="InterPro"/>
</dbReference>
<dbReference type="Proteomes" id="UP001140562">
    <property type="component" value="Unassembled WGS sequence"/>
</dbReference>
<comment type="caution">
    <text evidence="6">The sequence shown here is derived from an EMBL/GenBank/DDBJ whole genome shotgun (WGS) entry which is preliminary data.</text>
</comment>
<dbReference type="PANTHER" id="PTHR24305:SF210">
    <property type="entry name" value="CYTOCHROME P450 MONOOXYGENASE ASQL-RELATED"/>
    <property type="match status" value="1"/>
</dbReference>
<evidence type="ECO:0000256" key="4">
    <source>
        <dbReference type="ARBA" id="ARBA00022723"/>
    </source>
</evidence>
<comment type="similarity">
    <text evidence="2">Belongs to the cytochrome P450 family.</text>
</comment>
<sequence>MASYLLTLPITFSQIGFVALKCLYNVYLHPLRSYPGPFIARASFLPYQRNLLRGRIHLWIQDLHKKYGPVVRLSPNELSFIEPEVWKDVYGHRASAFTKSHTFYGPDAYGTPVGILRADNVSHARQRKTVSHAFSDKALKDQEELLKKHVNLLVEKLDGVAAGQLWANIVEWYNFTTFDIMADLTFGESLHQLTDASYHPWVWAIFSHIKMIALSRMSREWPGVSQLLRAILPKDAKEKQKQHLRFSANLLDKRMARKPEQPDIWSFVTRNAGREEALHPTELYSNGRHRSSCD</sequence>
<evidence type="ECO:0000313" key="7">
    <source>
        <dbReference type="Proteomes" id="UP001140562"/>
    </source>
</evidence>
<dbReference type="EMBL" id="JAPEUV010000199">
    <property type="protein sequence ID" value="KAJ4330424.1"/>
    <property type="molecule type" value="Genomic_DNA"/>
</dbReference>
<keyword evidence="7" id="KW-1185">Reference proteome</keyword>
<dbReference type="Pfam" id="PF00067">
    <property type="entry name" value="p450"/>
    <property type="match status" value="1"/>
</dbReference>
<dbReference type="PANTHER" id="PTHR24305">
    <property type="entry name" value="CYTOCHROME P450"/>
    <property type="match status" value="1"/>
</dbReference>
<reference evidence="6" key="1">
    <citation type="submission" date="2022-10" db="EMBL/GenBank/DDBJ databases">
        <title>Tapping the CABI collections for fungal endophytes: first genome assemblies for Collariella, Neodidymelliopsis, Ascochyta clinopodiicola, Didymella pomorum, Didymosphaeria variabile, Neocosmospora piperis and Neocucurbitaria cava.</title>
        <authorList>
            <person name="Hill R."/>
        </authorList>
    </citation>
    <scope>NUCLEOTIDE SEQUENCE</scope>
    <source>
        <strain evidence="6">IMI 360193</strain>
    </source>
</reference>
<evidence type="ECO:0000256" key="5">
    <source>
        <dbReference type="ARBA" id="ARBA00023004"/>
    </source>
</evidence>
<comment type="cofactor">
    <cofactor evidence="1">
        <name>heme</name>
        <dbReference type="ChEBI" id="CHEBI:30413"/>
    </cofactor>
</comment>
<dbReference type="AlphaFoldDB" id="A0A9W8WQ51"/>
<gene>
    <name evidence="6" type="ORF">N0V87_009998</name>
</gene>
<protein>
    <recommendedName>
        <fullName evidence="8">Cytochrome P450</fullName>
    </recommendedName>
</protein>
<dbReference type="GO" id="GO:0004497">
    <property type="term" value="F:monooxygenase activity"/>
    <property type="evidence" value="ECO:0007669"/>
    <property type="project" value="InterPro"/>
</dbReference>
<dbReference type="Gene3D" id="1.10.630.10">
    <property type="entry name" value="Cytochrome P450"/>
    <property type="match status" value="1"/>
</dbReference>
<evidence type="ECO:0000256" key="1">
    <source>
        <dbReference type="ARBA" id="ARBA00001971"/>
    </source>
</evidence>
<dbReference type="InterPro" id="IPR036396">
    <property type="entry name" value="Cyt_P450_sf"/>
</dbReference>
<dbReference type="InterPro" id="IPR001128">
    <property type="entry name" value="Cyt_P450"/>
</dbReference>
<keyword evidence="4" id="KW-0479">Metal-binding</keyword>
<evidence type="ECO:0000256" key="3">
    <source>
        <dbReference type="ARBA" id="ARBA00022617"/>
    </source>
</evidence>
<dbReference type="GO" id="GO:0020037">
    <property type="term" value="F:heme binding"/>
    <property type="evidence" value="ECO:0007669"/>
    <property type="project" value="InterPro"/>
</dbReference>
<keyword evidence="3" id="KW-0349">Heme</keyword>
<dbReference type="GO" id="GO:0005506">
    <property type="term" value="F:iron ion binding"/>
    <property type="evidence" value="ECO:0007669"/>
    <property type="project" value="InterPro"/>
</dbReference>
<accession>A0A9W8WQ51</accession>
<keyword evidence="5" id="KW-0408">Iron</keyword>
<proteinExistence type="inferred from homology"/>
<evidence type="ECO:0000313" key="6">
    <source>
        <dbReference type="EMBL" id="KAJ4330424.1"/>
    </source>
</evidence>